<sequence length="39" mass="4377">MHFTCGLNPGGDTPPAPELPYLRVRSEGPLISEEHFRVR</sequence>
<proteinExistence type="predicted"/>
<dbReference type="KEGG" id="svp:Pan189_06820"/>
<evidence type="ECO:0000313" key="2">
    <source>
        <dbReference type="Proteomes" id="UP000317318"/>
    </source>
</evidence>
<name>A0A517QXD3_9PLAN</name>
<reference evidence="1 2" key="1">
    <citation type="submission" date="2019-02" db="EMBL/GenBank/DDBJ databases">
        <title>Deep-cultivation of Planctomycetes and their phenomic and genomic characterization uncovers novel biology.</title>
        <authorList>
            <person name="Wiegand S."/>
            <person name="Jogler M."/>
            <person name="Boedeker C."/>
            <person name="Pinto D."/>
            <person name="Vollmers J."/>
            <person name="Rivas-Marin E."/>
            <person name="Kohn T."/>
            <person name="Peeters S.H."/>
            <person name="Heuer A."/>
            <person name="Rast P."/>
            <person name="Oberbeckmann S."/>
            <person name="Bunk B."/>
            <person name="Jeske O."/>
            <person name="Meyerdierks A."/>
            <person name="Storesund J.E."/>
            <person name="Kallscheuer N."/>
            <person name="Luecker S."/>
            <person name="Lage O.M."/>
            <person name="Pohl T."/>
            <person name="Merkel B.J."/>
            <person name="Hornburger P."/>
            <person name="Mueller R.-W."/>
            <person name="Bruemmer F."/>
            <person name="Labrenz M."/>
            <person name="Spormann A.M."/>
            <person name="Op den Camp H."/>
            <person name="Overmann J."/>
            <person name="Amann R."/>
            <person name="Jetten M.S.M."/>
            <person name="Mascher T."/>
            <person name="Medema M.H."/>
            <person name="Devos D.P."/>
            <person name="Kaster A.-K."/>
            <person name="Ovreas L."/>
            <person name="Rohde M."/>
            <person name="Galperin M.Y."/>
            <person name="Jogler C."/>
        </authorList>
    </citation>
    <scope>NUCLEOTIDE SEQUENCE [LARGE SCALE GENOMIC DNA]</scope>
    <source>
        <strain evidence="1 2">Pan189</strain>
    </source>
</reference>
<dbReference type="Proteomes" id="UP000317318">
    <property type="component" value="Chromosome"/>
</dbReference>
<keyword evidence="2" id="KW-1185">Reference proteome</keyword>
<accession>A0A517QXD3</accession>
<evidence type="ECO:0000313" key="1">
    <source>
        <dbReference type="EMBL" id="QDT36326.1"/>
    </source>
</evidence>
<dbReference type="EMBL" id="CP036268">
    <property type="protein sequence ID" value="QDT36326.1"/>
    <property type="molecule type" value="Genomic_DNA"/>
</dbReference>
<gene>
    <name evidence="1" type="ORF">Pan189_06820</name>
</gene>
<organism evidence="1 2">
    <name type="scientific">Stratiformator vulcanicus</name>
    <dbReference type="NCBI Taxonomy" id="2527980"/>
    <lineage>
        <taxon>Bacteria</taxon>
        <taxon>Pseudomonadati</taxon>
        <taxon>Planctomycetota</taxon>
        <taxon>Planctomycetia</taxon>
        <taxon>Planctomycetales</taxon>
        <taxon>Planctomycetaceae</taxon>
        <taxon>Stratiformator</taxon>
    </lineage>
</organism>
<dbReference type="AlphaFoldDB" id="A0A517QXD3"/>
<protein>
    <submittedName>
        <fullName evidence="1">Uncharacterized protein</fullName>
    </submittedName>
</protein>